<reference evidence="6 7" key="1">
    <citation type="submission" date="2018-01" db="EMBL/GenBank/DDBJ databases">
        <title>Whole genome sequence of Melissococcus plutonius DAT561.</title>
        <authorList>
            <person name="Okumura K."/>
            <person name="Takamatsu D."/>
            <person name="Okura M."/>
        </authorList>
    </citation>
    <scope>NUCLEOTIDE SEQUENCE [LARGE SCALE GENOMIC DNA]</scope>
    <source>
        <strain evidence="6 7">DAT561</strain>
        <plasmid evidence="7">pmp1 dat561 dna</plasmid>
    </source>
</reference>
<keyword evidence="3" id="KW-0547">Nucleotide-binding</keyword>
<dbReference type="SUPFAM" id="SSF52540">
    <property type="entry name" value="P-loop containing nucleoside triphosphate hydrolases"/>
    <property type="match status" value="1"/>
</dbReference>
<dbReference type="InterPro" id="IPR017871">
    <property type="entry name" value="ABC_transporter-like_CS"/>
</dbReference>
<dbReference type="PANTHER" id="PTHR43335">
    <property type="entry name" value="ABC TRANSPORTER, ATP-BINDING PROTEIN"/>
    <property type="match status" value="1"/>
</dbReference>
<comment type="similarity">
    <text evidence="1">Belongs to the ABC transporter superfamily.</text>
</comment>
<keyword evidence="6" id="KW-0614">Plasmid</keyword>
<protein>
    <submittedName>
        <fullName evidence="6">ABC transporter family protein</fullName>
    </submittedName>
</protein>
<dbReference type="GeneID" id="39499595"/>
<dbReference type="InterPro" id="IPR027417">
    <property type="entry name" value="P-loop_NTPase"/>
</dbReference>
<evidence type="ECO:0000313" key="7">
    <source>
        <dbReference type="Proteomes" id="UP000269226"/>
    </source>
</evidence>
<keyword evidence="4" id="KW-0067">ATP-binding</keyword>
<dbReference type="Gene3D" id="3.40.50.300">
    <property type="entry name" value="P-loop containing nucleotide triphosphate hydrolases"/>
    <property type="match status" value="1"/>
</dbReference>
<dbReference type="RefSeq" id="WP_014868546.1">
    <property type="nucleotide sequence ID" value="NZ_AP018493.1"/>
</dbReference>
<accession>A0A2Z5Y4N6</accession>
<organism evidence="6 7">
    <name type="scientific">Melissococcus plutonius</name>
    <dbReference type="NCBI Taxonomy" id="33970"/>
    <lineage>
        <taxon>Bacteria</taxon>
        <taxon>Bacillati</taxon>
        <taxon>Bacillota</taxon>
        <taxon>Bacilli</taxon>
        <taxon>Lactobacillales</taxon>
        <taxon>Enterococcaceae</taxon>
        <taxon>Melissococcus</taxon>
    </lineage>
</organism>
<geneLocation type="plasmid" evidence="7">
    <name>pmp1 dat561 dna</name>
</geneLocation>
<dbReference type="InterPro" id="IPR003593">
    <property type="entry name" value="AAA+_ATPase"/>
</dbReference>
<evidence type="ECO:0000256" key="2">
    <source>
        <dbReference type="ARBA" id="ARBA00022448"/>
    </source>
</evidence>
<keyword evidence="2" id="KW-0813">Transport</keyword>
<evidence type="ECO:0000256" key="4">
    <source>
        <dbReference type="ARBA" id="ARBA00022840"/>
    </source>
</evidence>
<dbReference type="SMART" id="SM00382">
    <property type="entry name" value="AAA"/>
    <property type="match status" value="1"/>
</dbReference>
<evidence type="ECO:0000259" key="5">
    <source>
        <dbReference type="PROSITE" id="PS50893"/>
    </source>
</evidence>
<feature type="domain" description="ABC transporter" evidence="5">
    <location>
        <begin position="3"/>
        <end position="231"/>
    </location>
</feature>
<dbReference type="Proteomes" id="UP000269226">
    <property type="component" value="Plasmid pMP1"/>
</dbReference>
<gene>
    <name evidence="6" type="ORF">DAT561_p1124</name>
</gene>
<dbReference type="GO" id="GO:0016887">
    <property type="term" value="F:ATP hydrolysis activity"/>
    <property type="evidence" value="ECO:0007669"/>
    <property type="project" value="InterPro"/>
</dbReference>
<sequence length="298" mass="33286">MELCLKNLSKDYSKEKAINNLNISFTNGLYALLGPNGSGKSTLMNLLCGLISPTSGKIMYGTVDISKNKDVLYEQLGYLPQIFNFYPDFTVSDFLIYLGTLKGIHLDDLKTKINIVLKKVNLTTKIDEKIKNLSGGMQRRLGIAQAIINDPKILVLDEPTTGLDPRERASFKKLVSDLAKDRLVIVSTHIVSDIADIADNIIFLKKGSIVLTGNIDKILKTINGNVWLATVDQESGEKLEEQYIISKAYYLPNNDIQYRIISDNRPCELAKPSTSCLDDVYLSIFNEVSEGEKHENFN</sequence>
<dbReference type="PANTHER" id="PTHR43335:SF2">
    <property type="entry name" value="ABC TRANSPORTER, ATP-BINDING PROTEIN"/>
    <property type="match status" value="1"/>
</dbReference>
<evidence type="ECO:0000256" key="3">
    <source>
        <dbReference type="ARBA" id="ARBA00022741"/>
    </source>
</evidence>
<dbReference type="EMBL" id="AP018493">
    <property type="protein sequence ID" value="BBC61825.1"/>
    <property type="molecule type" value="Genomic_DNA"/>
</dbReference>
<evidence type="ECO:0000313" key="6">
    <source>
        <dbReference type="EMBL" id="BBC61825.1"/>
    </source>
</evidence>
<dbReference type="PROSITE" id="PS50893">
    <property type="entry name" value="ABC_TRANSPORTER_2"/>
    <property type="match status" value="1"/>
</dbReference>
<dbReference type="PROSITE" id="PS00211">
    <property type="entry name" value="ABC_TRANSPORTER_1"/>
    <property type="match status" value="1"/>
</dbReference>
<dbReference type="InterPro" id="IPR003439">
    <property type="entry name" value="ABC_transporter-like_ATP-bd"/>
</dbReference>
<dbReference type="Pfam" id="PF00005">
    <property type="entry name" value="ABC_tran"/>
    <property type="match status" value="1"/>
</dbReference>
<proteinExistence type="inferred from homology"/>
<dbReference type="AlphaFoldDB" id="A0A2Z5Y4N6"/>
<evidence type="ECO:0000256" key="1">
    <source>
        <dbReference type="ARBA" id="ARBA00005417"/>
    </source>
</evidence>
<dbReference type="GO" id="GO:0005524">
    <property type="term" value="F:ATP binding"/>
    <property type="evidence" value="ECO:0007669"/>
    <property type="project" value="UniProtKB-KW"/>
</dbReference>
<dbReference type="CDD" id="cd03264">
    <property type="entry name" value="ABC_drug_resistance_like"/>
    <property type="match status" value="1"/>
</dbReference>
<name>A0A2Z5Y4N6_9ENTE</name>